<sequence>MAFYTDALFPSDGPMDAIITLANGQIHSDNTHVWFTGFNQHIPLLHPDGHYYQTREQNPYVSFRDPYTFNDPAHPGKTYMVFAGNSSGVRGDTPCDASDLGYQPGEKYSETLDQVNQSGAIFQRANIGLAVATRGDLTQWQFLPPLVSANCVNDQMERPQIYMQNGDYYLLTISHRTTFAAGIDGPDGEYGFYGHGIRSDWVPLNNGSGLMLGNPTNLQTAAGTDWALNPDQNLNTYQTYSHYVMPGGKVQSFIDMIQYRWGGSLAPIVRLKFQGANTALDTTYGQNGLGAYGDISANVANTNISGMMQDMRSKYGTQNFIK</sequence>
<reference evidence="3" key="1">
    <citation type="submission" date="2013-04" db="EMBL/GenBank/DDBJ databases">
        <title>The genome sequencing project of 58 acetic acid bacteria.</title>
        <authorList>
            <person name="Okamoto-Kainuma A."/>
            <person name="Ishikawa M."/>
            <person name="Umino S."/>
            <person name="Koizumi Y."/>
            <person name="Shiwa Y."/>
            <person name="Yoshikawa H."/>
            <person name="Matsutani M."/>
            <person name="Matsushita K."/>
        </authorList>
    </citation>
    <scope>NUCLEOTIDE SEQUENCE</scope>
    <source>
        <strain evidence="3">NBRC 106556</strain>
    </source>
</reference>
<evidence type="ECO:0000256" key="1">
    <source>
        <dbReference type="ARBA" id="ARBA00006775"/>
    </source>
</evidence>
<keyword evidence="4" id="KW-1185">Reference proteome</keyword>
<dbReference type="InterPro" id="IPR023296">
    <property type="entry name" value="Glyco_hydro_beta-prop_sf"/>
</dbReference>
<dbReference type="Pfam" id="PF02435">
    <property type="entry name" value="Glyco_hydro_68"/>
    <property type="match status" value="1"/>
</dbReference>
<protein>
    <submittedName>
        <fullName evidence="3">Levansucrase</fullName>
    </submittedName>
</protein>
<proteinExistence type="inferred from homology"/>
<organism evidence="3 4">
    <name type="scientific">Neokomagataea tanensis NBRC 106556</name>
    <dbReference type="NCBI Taxonomy" id="1223519"/>
    <lineage>
        <taxon>Bacteria</taxon>
        <taxon>Pseudomonadati</taxon>
        <taxon>Pseudomonadota</taxon>
        <taxon>Alphaproteobacteria</taxon>
        <taxon>Acetobacterales</taxon>
        <taxon>Acetobacteraceae</taxon>
        <taxon>Neokomagataea</taxon>
    </lineage>
</organism>
<dbReference type="InterPro" id="IPR003469">
    <property type="entry name" value="Glyco_hydro_68"/>
</dbReference>
<evidence type="ECO:0000313" key="3">
    <source>
        <dbReference type="EMBL" id="GBR47398.1"/>
    </source>
</evidence>
<gene>
    <name evidence="3" type="ORF">AA106556_1434</name>
</gene>
<dbReference type="EMBL" id="BAQB01000022">
    <property type="protein sequence ID" value="GBR47398.1"/>
    <property type="molecule type" value="Genomic_DNA"/>
</dbReference>
<comment type="caution">
    <text evidence="3">The sequence shown here is derived from an EMBL/GenBank/DDBJ whole genome shotgun (WGS) entry which is preliminary data.</text>
</comment>
<evidence type="ECO:0000256" key="2">
    <source>
        <dbReference type="RuleBase" id="RU361220"/>
    </source>
</evidence>
<comment type="similarity">
    <text evidence="1 2">Belongs to the glycosyl hydrolase 68 family.</text>
</comment>
<dbReference type="Gene3D" id="2.115.10.20">
    <property type="entry name" value="Glycosyl hydrolase domain, family 43"/>
    <property type="match status" value="1"/>
</dbReference>
<accession>A0ABQ0QJU5</accession>
<evidence type="ECO:0000313" key="4">
    <source>
        <dbReference type="Proteomes" id="UP001062443"/>
    </source>
</evidence>
<dbReference type="SUPFAM" id="SSF75005">
    <property type="entry name" value="Arabinanase/levansucrase/invertase"/>
    <property type="match status" value="1"/>
</dbReference>
<dbReference type="Proteomes" id="UP001062443">
    <property type="component" value="Unassembled WGS sequence"/>
</dbReference>
<name>A0ABQ0QJU5_9PROT</name>